<accession>A0A8J3P8U7</accession>
<comment type="caution">
    <text evidence="2">The sequence shown here is derived from an EMBL/GenBank/DDBJ whole genome shotgun (WGS) entry which is preliminary data.</text>
</comment>
<evidence type="ECO:0000313" key="3">
    <source>
        <dbReference type="Proteomes" id="UP000630887"/>
    </source>
</evidence>
<sequence>MQSGMTDHSPEEYEPIEPAGGTDLEHTRDEAHRDEQRRHEDTERLTEEHRDPRNPPEPFSGSEH</sequence>
<reference evidence="2 3" key="1">
    <citation type="submission" date="2021-01" db="EMBL/GenBank/DDBJ databases">
        <title>Whole genome shotgun sequence of Catellatospora coxensis NBRC 107359.</title>
        <authorList>
            <person name="Komaki H."/>
            <person name="Tamura T."/>
        </authorList>
    </citation>
    <scope>NUCLEOTIDE SEQUENCE [LARGE SCALE GENOMIC DNA]</scope>
    <source>
        <strain evidence="2 3">NBRC 107359</strain>
    </source>
</reference>
<gene>
    <name evidence="2" type="ORF">Cco03nite_45640</name>
</gene>
<dbReference type="EMBL" id="BONI01000039">
    <property type="protein sequence ID" value="GIG07864.1"/>
    <property type="molecule type" value="Genomic_DNA"/>
</dbReference>
<dbReference type="AlphaFoldDB" id="A0A8J3P8U7"/>
<keyword evidence="3" id="KW-1185">Reference proteome</keyword>
<feature type="region of interest" description="Disordered" evidence="1">
    <location>
        <begin position="1"/>
        <end position="64"/>
    </location>
</feature>
<organism evidence="2 3">
    <name type="scientific">Catellatospora coxensis</name>
    <dbReference type="NCBI Taxonomy" id="310354"/>
    <lineage>
        <taxon>Bacteria</taxon>
        <taxon>Bacillati</taxon>
        <taxon>Actinomycetota</taxon>
        <taxon>Actinomycetes</taxon>
        <taxon>Micromonosporales</taxon>
        <taxon>Micromonosporaceae</taxon>
        <taxon>Catellatospora</taxon>
    </lineage>
</organism>
<protein>
    <submittedName>
        <fullName evidence="2">Uncharacterized protein</fullName>
    </submittedName>
</protein>
<feature type="compositionally biased region" description="Basic and acidic residues" evidence="1">
    <location>
        <begin position="23"/>
        <end position="54"/>
    </location>
</feature>
<evidence type="ECO:0000256" key="1">
    <source>
        <dbReference type="SAM" id="MobiDB-lite"/>
    </source>
</evidence>
<name>A0A8J3P8U7_9ACTN</name>
<evidence type="ECO:0000313" key="2">
    <source>
        <dbReference type="EMBL" id="GIG07864.1"/>
    </source>
</evidence>
<dbReference type="Proteomes" id="UP000630887">
    <property type="component" value="Unassembled WGS sequence"/>
</dbReference>
<proteinExistence type="predicted"/>